<protein>
    <submittedName>
        <fullName evidence="2">Uncharacterized protein</fullName>
    </submittedName>
</protein>
<gene>
    <name evidence="2" type="ORF">HCN56_09095</name>
</gene>
<name>A0A7X6D044_9ACTN</name>
<reference evidence="2 3" key="1">
    <citation type="submission" date="2020-03" db="EMBL/GenBank/DDBJ databases">
        <title>Draft genome of Streptomyces sp. ventii, isolated from the Axial Seamount in the Pacific Ocean, and resequencing of the two type strains Streptomyces lonarensis strain NCL 716 and Streptomyces bohaiensis strain 11A07.</title>
        <authorList>
            <person name="Loughran R.M."/>
            <person name="Pfannmuller K.M."/>
            <person name="Wasson B.J."/>
            <person name="Deadmond M.C."/>
            <person name="Paddock B.E."/>
            <person name="Koyack M.J."/>
            <person name="Gallegos D.A."/>
            <person name="Mitchell E.A."/>
            <person name="Ushijima B."/>
            <person name="Saw J.H."/>
            <person name="Mcphail K.L."/>
            <person name="Videau P."/>
        </authorList>
    </citation>
    <scope>NUCLEOTIDE SEQUENCE [LARGE SCALE GENOMIC DNA]</scope>
    <source>
        <strain evidence="2 3">NCL716</strain>
    </source>
</reference>
<evidence type="ECO:0000256" key="1">
    <source>
        <dbReference type="SAM" id="MobiDB-lite"/>
    </source>
</evidence>
<accession>A0A7X6D044</accession>
<evidence type="ECO:0000313" key="2">
    <source>
        <dbReference type="EMBL" id="NJQ05727.1"/>
    </source>
</evidence>
<proteinExistence type="predicted"/>
<sequence length="226" mass="23427">MNRIGHPGITRPGASRRRSAAGATRLLFGGRRARPVVALLGAVVLALSTSGCGGDDADTADTGVSADATAENTDPTTAGGEDTEDGGRGDAGTTAPEEGEEPTPGSAGGTAPEDTTRPYVVNFYGEENADGAAEREPANLVLSEHSSLQDVEWSEWNGDRAVGTGRLSGMWCLPDCADQPFDATVTLSEPTDVDGDLYFAAFDLEAPAAEEYRADDLDGERPLQLP</sequence>
<dbReference type="EMBL" id="JAAVJD010000048">
    <property type="protein sequence ID" value="NJQ05727.1"/>
    <property type="molecule type" value="Genomic_DNA"/>
</dbReference>
<feature type="region of interest" description="Disordered" evidence="1">
    <location>
        <begin position="49"/>
        <end position="116"/>
    </location>
</feature>
<organism evidence="2 3">
    <name type="scientific">Streptomyces lonarensis</name>
    <dbReference type="NCBI Taxonomy" id="700599"/>
    <lineage>
        <taxon>Bacteria</taxon>
        <taxon>Bacillati</taxon>
        <taxon>Actinomycetota</taxon>
        <taxon>Actinomycetes</taxon>
        <taxon>Kitasatosporales</taxon>
        <taxon>Streptomycetaceae</taxon>
        <taxon>Streptomyces</taxon>
    </lineage>
</organism>
<dbReference type="AlphaFoldDB" id="A0A7X6D044"/>
<feature type="compositionally biased region" description="Low complexity" evidence="1">
    <location>
        <begin position="60"/>
        <end position="80"/>
    </location>
</feature>
<dbReference type="Proteomes" id="UP000578686">
    <property type="component" value="Unassembled WGS sequence"/>
</dbReference>
<dbReference type="RefSeq" id="WP_167969005.1">
    <property type="nucleotide sequence ID" value="NZ_BHZG01000552.1"/>
</dbReference>
<evidence type="ECO:0000313" key="3">
    <source>
        <dbReference type="Proteomes" id="UP000578686"/>
    </source>
</evidence>
<comment type="caution">
    <text evidence="2">The sequence shown here is derived from an EMBL/GenBank/DDBJ whole genome shotgun (WGS) entry which is preliminary data.</text>
</comment>
<keyword evidence="3" id="KW-1185">Reference proteome</keyword>